<evidence type="ECO:0000313" key="4">
    <source>
        <dbReference type="Proteomes" id="UP000612585"/>
    </source>
</evidence>
<accession>A0A8J3Z9L8</accession>
<name>A0A8J3Z9L8_9ACTN</name>
<dbReference type="EMBL" id="BOPG01000031">
    <property type="protein sequence ID" value="GIJ57470.1"/>
    <property type="molecule type" value="Genomic_DNA"/>
</dbReference>
<dbReference type="Proteomes" id="UP000612585">
    <property type="component" value="Unassembled WGS sequence"/>
</dbReference>
<reference evidence="3" key="1">
    <citation type="submission" date="2021-01" db="EMBL/GenBank/DDBJ databases">
        <title>Whole genome shotgun sequence of Virgisporangium aurantiacum NBRC 16421.</title>
        <authorList>
            <person name="Komaki H."/>
            <person name="Tamura T."/>
        </authorList>
    </citation>
    <scope>NUCLEOTIDE SEQUENCE</scope>
    <source>
        <strain evidence="3">NBRC 16421</strain>
    </source>
</reference>
<keyword evidence="2" id="KW-0732">Signal</keyword>
<evidence type="ECO:0008006" key="5">
    <source>
        <dbReference type="Google" id="ProtNLM"/>
    </source>
</evidence>
<dbReference type="PROSITE" id="PS51257">
    <property type="entry name" value="PROKAR_LIPOPROTEIN"/>
    <property type="match status" value="1"/>
</dbReference>
<evidence type="ECO:0000313" key="3">
    <source>
        <dbReference type="EMBL" id="GIJ57470.1"/>
    </source>
</evidence>
<proteinExistence type="predicted"/>
<evidence type="ECO:0000256" key="1">
    <source>
        <dbReference type="SAM" id="MobiDB-lite"/>
    </source>
</evidence>
<feature type="region of interest" description="Disordered" evidence="1">
    <location>
        <begin position="31"/>
        <end position="52"/>
    </location>
</feature>
<keyword evidence="4" id="KW-1185">Reference proteome</keyword>
<protein>
    <recommendedName>
        <fullName evidence="5">DUF3558 domain-containing protein</fullName>
    </recommendedName>
</protein>
<dbReference type="AlphaFoldDB" id="A0A8J3Z9L8"/>
<feature type="signal peptide" evidence="2">
    <location>
        <begin position="1"/>
        <end position="26"/>
    </location>
</feature>
<dbReference type="RefSeq" id="WP_203996823.1">
    <property type="nucleotide sequence ID" value="NZ_BOPG01000031.1"/>
</dbReference>
<sequence length="232" mass="24197">MFANRTARSTRAAVVALWAVALVACGDTTGPAGQSGPPAGAASASPPEPAFATPADACTVMPADLAKALKVTGTDRTGSSPLTCTWKLDSGDRHKARTIGVTYEAWDELRLAKSTYEASKRTDIASGRGANVTIRESGDVDQVGTQRQGQHYDEGYYFYGTSEIAGMTLGNGTVVLRRGNVTLTITAQGNDVLPPYTGKLRSNPLVSAEAKQMIDRTADAFAAAVSPAVTAR</sequence>
<organism evidence="3 4">
    <name type="scientific">Virgisporangium aurantiacum</name>
    <dbReference type="NCBI Taxonomy" id="175570"/>
    <lineage>
        <taxon>Bacteria</taxon>
        <taxon>Bacillati</taxon>
        <taxon>Actinomycetota</taxon>
        <taxon>Actinomycetes</taxon>
        <taxon>Micromonosporales</taxon>
        <taxon>Micromonosporaceae</taxon>
        <taxon>Virgisporangium</taxon>
    </lineage>
</organism>
<feature type="chain" id="PRO_5039695735" description="DUF3558 domain-containing protein" evidence="2">
    <location>
        <begin position="27"/>
        <end position="232"/>
    </location>
</feature>
<gene>
    <name evidence="3" type="ORF">Vau01_049860</name>
</gene>
<comment type="caution">
    <text evidence="3">The sequence shown here is derived from an EMBL/GenBank/DDBJ whole genome shotgun (WGS) entry which is preliminary data.</text>
</comment>
<evidence type="ECO:0000256" key="2">
    <source>
        <dbReference type="SAM" id="SignalP"/>
    </source>
</evidence>